<dbReference type="Pfam" id="PF03091">
    <property type="entry name" value="CutA1"/>
    <property type="match status" value="1"/>
</dbReference>
<dbReference type="InterPro" id="IPR004323">
    <property type="entry name" value="Ion_tolerance_CutA"/>
</dbReference>
<dbReference type="GO" id="GO:0010038">
    <property type="term" value="P:response to metal ion"/>
    <property type="evidence" value="ECO:0007669"/>
    <property type="project" value="InterPro"/>
</dbReference>
<accession>A0A346PQP6</accession>
<dbReference type="PANTHER" id="PTHR23419">
    <property type="entry name" value="DIVALENT CATION TOLERANCE CUTA-RELATED"/>
    <property type="match status" value="1"/>
</dbReference>
<evidence type="ECO:0000256" key="2">
    <source>
        <dbReference type="ARBA" id="ARBA00022490"/>
    </source>
</evidence>
<comment type="similarity">
    <text evidence="1">Belongs to the CutA family.</text>
</comment>
<dbReference type="Proteomes" id="UP000258613">
    <property type="component" value="Chromosome"/>
</dbReference>
<keyword evidence="2" id="KW-0963">Cytoplasm</keyword>
<reference evidence="4" key="1">
    <citation type="submission" date="2018-02" db="EMBL/GenBank/DDBJ databases">
        <title>Phenotypic and genomic properties of facultatively anaerobic sulfur-reducing natronoarchaea from hypersaline soda lakes.</title>
        <authorList>
            <person name="Sorokin D.Y."/>
            <person name="Kublanov I.V."/>
            <person name="Roman P."/>
            <person name="Sinninghe Damste J.S."/>
            <person name="Golyshin P.N."/>
            <person name="Rojo D."/>
            <person name="Ciordia S."/>
            <person name="Mena M.D.C."/>
            <person name="Ferrer M."/>
            <person name="Messina E."/>
            <person name="Smedile F."/>
            <person name="La Spada G."/>
            <person name="La Cono V."/>
            <person name="Yakimov M.M."/>
        </authorList>
    </citation>
    <scope>NUCLEOTIDE SEQUENCE [LARGE SCALE GENOMIC DNA]</scope>
    <source>
        <strain evidence="4">AArc-Mg</strain>
    </source>
</reference>
<dbReference type="AlphaFoldDB" id="A0A346PQP6"/>
<evidence type="ECO:0000313" key="4">
    <source>
        <dbReference type="Proteomes" id="UP000258613"/>
    </source>
</evidence>
<dbReference type="SUPFAM" id="SSF54913">
    <property type="entry name" value="GlnB-like"/>
    <property type="match status" value="1"/>
</dbReference>
<keyword evidence="4" id="KW-1185">Reference proteome</keyword>
<name>A0A346PQP6_9EURY</name>
<proteinExistence type="inferred from homology"/>
<sequence>MIRRAYQKPMPTTYVTVPPEHADEIAETLVEERLAACVNRVATNSTYRWDGEVHHDDEVVLLAKTTDGAYEALEERVLELHPHEVPCIERFDESHVLESFAEWRAESIE</sequence>
<evidence type="ECO:0000313" key="3">
    <source>
        <dbReference type="EMBL" id="AXR81841.1"/>
    </source>
</evidence>
<organism evidence="3 4">
    <name type="scientific">Natrarchaeobaculum sulfurireducens</name>
    <dbReference type="NCBI Taxonomy" id="2044521"/>
    <lineage>
        <taxon>Archaea</taxon>
        <taxon>Methanobacteriati</taxon>
        <taxon>Methanobacteriota</taxon>
        <taxon>Stenosarchaea group</taxon>
        <taxon>Halobacteria</taxon>
        <taxon>Halobacteriales</taxon>
        <taxon>Natrialbaceae</taxon>
        <taxon>Natrarchaeobaculum</taxon>
    </lineage>
</organism>
<protein>
    <submittedName>
        <fullName evidence="3">Periplasmic divalent cation tolerance protein cut A</fullName>
    </submittedName>
</protein>
<dbReference type="PANTHER" id="PTHR23419:SF8">
    <property type="entry name" value="FI09726P"/>
    <property type="match status" value="1"/>
</dbReference>
<dbReference type="GO" id="GO:0005507">
    <property type="term" value="F:copper ion binding"/>
    <property type="evidence" value="ECO:0007669"/>
    <property type="project" value="TreeGrafter"/>
</dbReference>
<dbReference type="InterPro" id="IPR015867">
    <property type="entry name" value="N-reg_PII/ATP_PRibTrfase_C"/>
</dbReference>
<dbReference type="KEGG" id="nag:AArcMg_1834"/>
<evidence type="ECO:0000256" key="1">
    <source>
        <dbReference type="ARBA" id="ARBA00010169"/>
    </source>
</evidence>
<gene>
    <name evidence="3" type="ORF">AArcMg_1834</name>
</gene>
<dbReference type="EMBL" id="CP027033">
    <property type="protein sequence ID" value="AXR81841.1"/>
    <property type="molecule type" value="Genomic_DNA"/>
</dbReference>
<dbReference type="Gene3D" id="3.30.70.120">
    <property type="match status" value="1"/>
</dbReference>
<dbReference type="InterPro" id="IPR011322">
    <property type="entry name" value="N-reg_PII-like_a/b"/>
</dbReference>